<comment type="caution">
    <text evidence="1">The sequence shown here is derived from an EMBL/GenBank/DDBJ whole genome shotgun (WGS) entry which is preliminary data.</text>
</comment>
<accession>E6K7Y7</accession>
<protein>
    <submittedName>
        <fullName evidence="1">Uncharacterized protein</fullName>
    </submittedName>
</protein>
<dbReference type="Proteomes" id="UP000003112">
    <property type="component" value="Unassembled WGS sequence"/>
</dbReference>
<evidence type="ECO:0000313" key="1">
    <source>
        <dbReference type="EMBL" id="EFU30287.1"/>
    </source>
</evidence>
<dbReference type="STRING" id="873513.HMPREF6485_1566"/>
<gene>
    <name evidence="1" type="ORF">HMPREF6485_1566</name>
</gene>
<name>E6K7Y7_9BACT</name>
<reference evidence="1 2" key="1">
    <citation type="submission" date="2010-10" db="EMBL/GenBank/DDBJ databases">
        <authorList>
            <person name="Muzny D."/>
            <person name="Qin X."/>
            <person name="Deng J."/>
            <person name="Jiang H."/>
            <person name="Liu Y."/>
            <person name="Qu J."/>
            <person name="Song X.-Z."/>
            <person name="Zhang L."/>
            <person name="Thornton R."/>
            <person name="Coyle M."/>
            <person name="Francisco L."/>
            <person name="Jackson L."/>
            <person name="Javaid M."/>
            <person name="Korchina V."/>
            <person name="Kovar C."/>
            <person name="Mata R."/>
            <person name="Mathew T."/>
            <person name="Ngo R."/>
            <person name="Nguyen L."/>
            <person name="Nguyen N."/>
            <person name="Okwuonu G."/>
            <person name="Ongeri F."/>
            <person name="Pham C."/>
            <person name="Simmons D."/>
            <person name="Wilczek-Boney K."/>
            <person name="Hale W."/>
            <person name="Jakkamsetti A."/>
            <person name="Pham P."/>
            <person name="Ruth R."/>
            <person name="San Lucas F."/>
            <person name="Warren J."/>
            <person name="Zhang J."/>
            <person name="Zhao Z."/>
            <person name="Zhou C."/>
            <person name="Zhu D."/>
            <person name="Lee S."/>
            <person name="Bess C."/>
            <person name="Blankenburg K."/>
            <person name="Forbes L."/>
            <person name="Fu Q."/>
            <person name="Gubbala S."/>
            <person name="Hirani K."/>
            <person name="Jayaseelan J.C."/>
            <person name="Lara F."/>
            <person name="Munidasa M."/>
            <person name="Palculict T."/>
            <person name="Patil S."/>
            <person name="Pu L.-L."/>
            <person name="Saada N."/>
            <person name="Tang L."/>
            <person name="Weissenberger G."/>
            <person name="Zhu Y."/>
            <person name="Hemphill L."/>
            <person name="Shang Y."/>
            <person name="Youmans B."/>
            <person name="Ayvaz T."/>
            <person name="Ross M."/>
            <person name="Santibanez J."/>
            <person name="Aqrawi P."/>
            <person name="Gross S."/>
            <person name="Joshi V."/>
            <person name="Fowler G."/>
            <person name="Nazareth L."/>
            <person name="Reid J."/>
            <person name="Worley K."/>
            <person name="Petrosino J."/>
            <person name="Highlander S."/>
            <person name="Gibbs R."/>
        </authorList>
    </citation>
    <scope>NUCLEOTIDE SEQUENCE [LARGE SCALE GENOMIC DNA]</scope>
    <source>
        <strain evidence="1 2">ATCC 33574</strain>
    </source>
</reference>
<dbReference type="HOGENOM" id="CLU_2317820_0_0_10"/>
<keyword evidence="2" id="KW-1185">Reference proteome</keyword>
<dbReference type="EMBL" id="AEPD01000028">
    <property type="protein sequence ID" value="EFU30287.1"/>
    <property type="molecule type" value="Genomic_DNA"/>
</dbReference>
<sequence length="99" mass="11991">MSFFNTHAFTIQTIILMSILYREQKLKTILFVRAKVNNYFQTSKRTALFHFVLTENDIQVHNKTRLAAGQRLRKERKRKGKICLYRRFDVFLQHKIRCI</sequence>
<proteinExistence type="predicted"/>
<dbReference type="AlphaFoldDB" id="E6K7Y7"/>
<evidence type="ECO:0000313" key="2">
    <source>
        <dbReference type="Proteomes" id="UP000003112"/>
    </source>
</evidence>
<organism evidence="1 2">
    <name type="scientific">Segatella buccae ATCC 33574</name>
    <dbReference type="NCBI Taxonomy" id="873513"/>
    <lineage>
        <taxon>Bacteria</taxon>
        <taxon>Pseudomonadati</taxon>
        <taxon>Bacteroidota</taxon>
        <taxon>Bacteroidia</taxon>
        <taxon>Bacteroidales</taxon>
        <taxon>Prevotellaceae</taxon>
        <taxon>Segatella</taxon>
    </lineage>
</organism>